<protein>
    <recommendedName>
        <fullName evidence="2">THIF-type NAD/FAD binding fold domain-containing protein</fullName>
    </recommendedName>
</protein>
<dbReference type="EMBL" id="BART01023578">
    <property type="protein sequence ID" value="GAG94208.1"/>
    <property type="molecule type" value="Genomic_DNA"/>
</dbReference>
<accession>X1CD69</accession>
<dbReference type="AlphaFoldDB" id="X1CD69"/>
<reference evidence="1" key="1">
    <citation type="journal article" date="2014" name="Front. Microbiol.">
        <title>High frequency of phylogenetically diverse reductive dehalogenase-homologous genes in deep subseafloor sedimentary metagenomes.</title>
        <authorList>
            <person name="Kawai M."/>
            <person name="Futagami T."/>
            <person name="Toyoda A."/>
            <person name="Takaki Y."/>
            <person name="Nishi S."/>
            <person name="Hori S."/>
            <person name="Arai W."/>
            <person name="Tsubouchi T."/>
            <person name="Morono Y."/>
            <person name="Uchiyama I."/>
            <person name="Ito T."/>
            <person name="Fujiyama A."/>
            <person name="Inagaki F."/>
            <person name="Takami H."/>
        </authorList>
    </citation>
    <scope>NUCLEOTIDE SEQUENCE</scope>
    <source>
        <strain evidence="1">Expedition CK06-06</strain>
    </source>
</reference>
<organism evidence="1">
    <name type="scientific">marine sediment metagenome</name>
    <dbReference type="NCBI Taxonomy" id="412755"/>
    <lineage>
        <taxon>unclassified sequences</taxon>
        <taxon>metagenomes</taxon>
        <taxon>ecological metagenomes</taxon>
    </lineage>
</organism>
<gene>
    <name evidence="1" type="ORF">S01H4_42854</name>
</gene>
<proteinExistence type="predicted"/>
<evidence type="ECO:0008006" key="2">
    <source>
        <dbReference type="Google" id="ProtNLM"/>
    </source>
</evidence>
<sequence length="136" mass="15601">VIIIDRHDPGIITINSVISALQSHEVVKIIHWKKGHKGLGEPVSNYVIFNAMTMKLYHIEKVKNPDCIQCGKKKRRVVIKMKPNSICMNIIKTLEKNGFQLESDLEPIITLLDFNEILILDLEKNYLKVSSCTCWN</sequence>
<dbReference type="InterPro" id="IPR035985">
    <property type="entry name" value="Ubiquitin-activating_enz"/>
</dbReference>
<evidence type="ECO:0000313" key="1">
    <source>
        <dbReference type="EMBL" id="GAG94208.1"/>
    </source>
</evidence>
<dbReference type="Gene3D" id="3.40.50.720">
    <property type="entry name" value="NAD(P)-binding Rossmann-like Domain"/>
    <property type="match status" value="1"/>
</dbReference>
<dbReference type="SUPFAM" id="SSF69572">
    <property type="entry name" value="Activating enzymes of the ubiquitin-like proteins"/>
    <property type="match status" value="1"/>
</dbReference>
<feature type="non-terminal residue" evidence="1">
    <location>
        <position position="1"/>
    </location>
</feature>
<comment type="caution">
    <text evidence="1">The sequence shown here is derived from an EMBL/GenBank/DDBJ whole genome shotgun (WGS) entry which is preliminary data.</text>
</comment>
<name>X1CD69_9ZZZZ</name>
<dbReference type="GO" id="GO:0008641">
    <property type="term" value="F:ubiquitin-like modifier activating enzyme activity"/>
    <property type="evidence" value="ECO:0007669"/>
    <property type="project" value="InterPro"/>
</dbReference>